<protein>
    <submittedName>
        <fullName evidence="1">Uncharacterized protein</fullName>
    </submittedName>
</protein>
<dbReference type="Proteomes" id="UP000234632">
    <property type="component" value="Unassembled WGS sequence"/>
</dbReference>
<name>A0A2N4T3N3_9MICC</name>
<dbReference type="AlphaFoldDB" id="A0A2N4T3N3"/>
<gene>
    <name evidence="1" type="ORF">AUQ48_12130</name>
</gene>
<dbReference type="RefSeq" id="WP_101852376.1">
    <property type="nucleotide sequence ID" value="NZ_LOMZ01000001.1"/>
</dbReference>
<evidence type="ECO:0000313" key="1">
    <source>
        <dbReference type="EMBL" id="PLC12841.1"/>
    </source>
</evidence>
<sequence length="137" mass="15008">MTAVVPAHATGAVTDGATAYSIENCYEDTLGNELCATMEGRALQVVLPNGRQINRDRGTSTSEGYTRDGVYYTTSGVHHSVMVYEDYVDPWFWDDQVGRLTATTTYSYADGTTCVFTEALVAVDSIIRHDLMDITCT</sequence>
<evidence type="ECO:0000313" key="2">
    <source>
        <dbReference type="Proteomes" id="UP000234632"/>
    </source>
</evidence>
<comment type="caution">
    <text evidence="1">The sequence shown here is derived from an EMBL/GenBank/DDBJ whole genome shotgun (WGS) entry which is preliminary data.</text>
</comment>
<dbReference type="EMBL" id="LOMZ01000001">
    <property type="protein sequence ID" value="PLC12841.1"/>
    <property type="molecule type" value="Genomic_DNA"/>
</dbReference>
<accession>A0A2N4T3N3</accession>
<organism evidence="1 2">
    <name type="scientific">Kocuria flava</name>
    <dbReference type="NCBI Taxonomy" id="446860"/>
    <lineage>
        <taxon>Bacteria</taxon>
        <taxon>Bacillati</taxon>
        <taxon>Actinomycetota</taxon>
        <taxon>Actinomycetes</taxon>
        <taxon>Micrococcales</taxon>
        <taxon>Micrococcaceae</taxon>
        <taxon>Kocuria</taxon>
    </lineage>
</organism>
<reference evidence="1 2" key="1">
    <citation type="submission" date="2015-12" db="EMBL/GenBank/DDBJ databases">
        <authorList>
            <person name="Shamseldin A."/>
            <person name="Moawad H."/>
            <person name="Abd El-Rahim W.M."/>
            <person name="Sadowsky M.J."/>
        </authorList>
    </citation>
    <scope>NUCLEOTIDE SEQUENCE [LARGE SCALE GENOMIC DNA]</scope>
    <source>
        <strain evidence="1 2">S43</strain>
    </source>
</reference>
<proteinExistence type="predicted"/>